<evidence type="ECO:0000313" key="3">
    <source>
        <dbReference type="EMBL" id="ELR25147.1"/>
    </source>
</evidence>
<dbReference type="OMA" id="HAVCRYP"/>
<reference evidence="3 4" key="1">
    <citation type="journal article" date="2013" name="Genome Biol.">
        <title>Genome of Acanthamoeba castellanii highlights extensive lateral gene transfer and early evolution of tyrosine kinase signaling.</title>
        <authorList>
            <person name="Clarke M."/>
            <person name="Lohan A.J."/>
            <person name="Liu B."/>
            <person name="Lagkouvardos I."/>
            <person name="Roy S."/>
            <person name="Zafar N."/>
            <person name="Bertelli C."/>
            <person name="Schilde C."/>
            <person name="Kianianmomeni A."/>
            <person name="Burglin T.R."/>
            <person name="Frech C."/>
            <person name="Turcotte B."/>
            <person name="Kopec K.O."/>
            <person name="Synnott J.M."/>
            <person name="Choo C."/>
            <person name="Paponov I."/>
            <person name="Finkler A."/>
            <person name="Soon Heng Tan C."/>
            <person name="Hutchins A.P."/>
            <person name="Weinmeier T."/>
            <person name="Rattei T."/>
            <person name="Chu J.S."/>
            <person name="Gimenez G."/>
            <person name="Irimia M."/>
            <person name="Rigden D.J."/>
            <person name="Fitzpatrick D.A."/>
            <person name="Lorenzo-Morales J."/>
            <person name="Bateman A."/>
            <person name="Chiu C.H."/>
            <person name="Tang P."/>
            <person name="Hegemann P."/>
            <person name="Fromm H."/>
            <person name="Raoult D."/>
            <person name="Greub G."/>
            <person name="Miranda-Saavedra D."/>
            <person name="Chen N."/>
            <person name="Nash P."/>
            <person name="Ginger M.L."/>
            <person name="Horn M."/>
            <person name="Schaap P."/>
            <person name="Caler L."/>
            <person name="Loftus B."/>
        </authorList>
    </citation>
    <scope>NUCLEOTIDE SEQUENCE [LARGE SCALE GENOMIC DNA]</scope>
    <source>
        <strain evidence="3 4">Neff</strain>
    </source>
</reference>
<keyword evidence="2" id="KW-1133">Transmembrane helix</keyword>
<evidence type="ECO:0000256" key="2">
    <source>
        <dbReference type="SAM" id="Phobius"/>
    </source>
</evidence>
<protein>
    <recommendedName>
        <fullName evidence="5">Transmembrane protein</fullName>
    </recommendedName>
</protein>
<dbReference type="RefSeq" id="XP_004367902.1">
    <property type="nucleotide sequence ID" value="XM_004367845.1"/>
</dbReference>
<dbReference type="EMBL" id="KB007805">
    <property type="protein sequence ID" value="ELR25147.1"/>
    <property type="molecule type" value="Genomic_DNA"/>
</dbReference>
<gene>
    <name evidence="3" type="ORF">ACA1_288680</name>
</gene>
<feature type="region of interest" description="Disordered" evidence="1">
    <location>
        <begin position="696"/>
        <end position="734"/>
    </location>
</feature>
<feature type="transmembrane region" description="Helical" evidence="2">
    <location>
        <begin position="650"/>
        <end position="674"/>
    </location>
</feature>
<dbReference type="Proteomes" id="UP000011083">
    <property type="component" value="Unassembled WGS sequence"/>
</dbReference>
<feature type="transmembrane region" description="Helical" evidence="2">
    <location>
        <begin position="268"/>
        <end position="289"/>
    </location>
</feature>
<keyword evidence="2" id="KW-0472">Membrane</keyword>
<feature type="region of interest" description="Disordered" evidence="1">
    <location>
        <begin position="406"/>
        <end position="437"/>
    </location>
</feature>
<feature type="transmembrane region" description="Helical" evidence="2">
    <location>
        <begin position="542"/>
        <end position="562"/>
    </location>
</feature>
<dbReference type="KEGG" id="acan:ACA1_288680"/>
<dbReference type="AlphaFoldDB" id="L8HIW2"/>
<evidence type="ECO:0008006" key="5">
    <source>
        <dbReference type="Google" id="ProtNLM"/>
    </source>
</evidence>
<feature type="transmembrane region" description="Helical" evidence="2">
    <location>
        <begin position="295"/>
        <end position="318"/>
    </location>
</feature>
<evidence type="ECO:0000256" key="1">
    <source>
        <dbReference type="SAM" id="MobiDB-lite"/>
    </source>
</evidence>
<accession>L8HIW2</accession>
<keyword evidence="2" id="KW-0812">Transmembrane</keyword>
<organism evidence="3 4">
    <name type="scientific">Acanthamoeba castellanii (strain ATCC 30010 / Neff)</name>
    <dbReference type="NCBI Taxonomy" id="1257118"/>
    <lineage>
        <taxon>Eukaryota</taxon>
        <taxon>Amoebozoa</taxon>
        <taxon>Discosea</taxon>
        <taxon>Longamoebia</taxon>
        <taxon>Centramoebida</taxon>
        <taxon>Acanthamoebidae</taxon>
        <taxon>Acanthamoeba</taxon>
    </lineage>
</organism>
<proteinExistence type="predicted"/>
<keyword evidence="4" id="KW-1185">Reference proteome</keyword>
<name>L8HIW2_ACACF</name>
<dbReference type="VEuPathDB" id="AmoebaDB:ACA1_288680"/>
<feature type="transmembrane region" description="Helical" evidence="2">
    <location>
        <begin position="582"/>
        <end position="604"/>
    </location>
</feature>
<evidence type="ECO:0000313" key="4">
    <source>
        <dbReference type="Proteomes" id="UP000011083"/>
    </source>
</evidence>
<sequence length="734" mass="81810">MSSLVLDLAPAYREQGRHARSQIGGLLFYLYVPVLFAYLYYTIQPVYVPLPSCCICATHYTVNDSWVFEAENATCSSDQSCVAYVQSKLEAVCSKALSYEPTIAPDLWVSVQNIGCWGHVPGDSCSSDCIDLSSSWLAQKDYTGPLNRAEARYRCGGDYAGLCDIKVAYLDQDKKLFGHGLCQYPSLTTILTRIGSAMGLFNGILITLRSNIRSLHRRVMANEVKAPSGDWLSFAKGAGITLTFNYFGFAVLALAEGIPHRMRYGSQIAASLLLLFISSPLAVYVMYILRDLWGPMLLILSIRGVAKLIMLRTLYTMIRLDLRLYQKKRMEERQDLTLQASLFNVGPEELVGLTATTSGEDGLAQPASPTSDQCGSLPRGVYHRKRMEERQDLTLQASLFNVARKNWSPASPTSDQCGSRSRRGSLGQDHDSFPRLPLPPYKTQGGVSFATLIALKENHWANFFGGMMTTIVPIAILPSLGKRYSGMKEGGYVGTCLLALATAWSILSALGMWESDLSLDFPVNVNDALSHAQLITSVKESAYVLFTNVIMLLLLYKFIYFLQFRPVTRLLSKRQFGTKFHYRFGLILSLLPTFVVAIGVFIFLYSLAYSDIPKDDASCEVSRWILVAPSVCLVPGILLYFWATYERMRWGAMSAVGVQFLLMGLLLWVLSFYYCFSNVYSHMLAWGLECVGMTATSSPPPPPYEDDDHYDAAAVDDDDDEDDKAKRYSRQTIN</sequence>
<dbReference type="STRING" id="1257118.L8HIW2"/>
<feature type="transmembrane region" description="Helical" evidence="2">
    <location>
        <begin position="23"/>
        <end position="41"/>
    </location>
</feature>
<feature type="transmembrane region" description="Helical" evidence="2">
    <location>
        <begin position="624"/>
        <end position="643"/>
    </location>
</feature>
<dbReference type="OrthoDB" id="16746at2759"/>
<feature type="compositionally biased region" description="Polar residues" evidence="1">
    <location>
        <begin position="408"/>
        <end position="419"/>
    </location>
</feature>
<feature type="compositionally biased region" description="Acidic residues" evidence="1">
    <location>
        <begin position="704"/>
        <end position="722"/>
    </location>
</feature>
<feature type="transmembrane region" description="Helical" evidence="2">
    <location>
        <begin position="190"/>
        <end position="208"/>
    </location>
</feature>
<feature type="transmembrane region" description="Helical" evidence="2">
    <location>
        <begin position="492"/>
        <end position="513"/>
    </location>
</feature>
<dbReference type="GeneID" id="14926190"/>